<feature type="transmembrane region" description="Helical" evidence="2">
    <location>
        <begin position="45"/>
        <end position="69"/>
    </location>
</feature>
<keyword evidence="2" id="KW-1133">Transmembrane helix</keyword>
<gene>
    <name evidence="3" type="ORF">PEGY_LOCUS10825</name>
</gene>
<keyword evidence="2" id="KW-0472">Membrane</keyword>
<dbReference type="Proteomes" id="UP001154252">
    <property type="component" value="Unassembled WGS sequence"/>
</dbReference>
<name>A0A9W4PBP4_9EURO</name>
<comment type="caution">
    <text evidence="3">The sequence shown here is derived from an EMBL/GenBank/DDBJ whole genome shotgun (WGS) entry which is preliminary data.</text>
</comment>
<dbReference type="AlphaFoldDB" id="A0A9W4PBP4"/>
<evidence type="ECO:0000256" key="1">
    <source>
        <dbReference type="SAM" id="MobiDB-lite"/>
    </source>
</evidence>
<evidence type="ECO:0000256" key="2">
    <source>
        <dbReference type="SAM" id="Phobius"/>
    </source>
</evidence>
<protein>
    <submittedName>
        <fullName evidence="3">Uncharacterized protein</fullName>
    </submittedName>
</protein>
<sequence length="727" mass="79324">MARPRDSGAVAYTPLSAPDNAHSQTQDESTVANKRTSIWARLGTVHILILVLGSIMLILPVLPLAWLWAESMAAAAGQEPSRAWIAVIRANWTARIVTICTAILRTVVTTQASVTTAMFAGIIIERVGAPLVDGPFYSITRALSGSPSNFLWTSSLPLRGTGLSVVIVTLILLEVSVTMAVQLLSTLLLADFGNGAFTGPSNATNVRILNDYGGTTLSQPWWSMPPAAGWTFAEQSEPSVTGPKFDDTGHTYRAFLPYPEVAQRTSIRHLRGPVTIIDQRVVCVQPTLRELRLDALNIGYPRLSGQIAIANSTYPMLQMTESQPYLPFTCALTSLFTNFTRAQAQTSLCWPNDGAGWNVSVEGRLVPPLALINDSSLDAYVDASAMFMLLDIVSSAAIRRGVTQEVHSVGNNGSTSSPWVMLGNGADPPSVRVTACMTNLDVEMFTAGLDSKWEGSEPTMSWDRSTEHYNTATTLTQLGAIHPRQPLDHRGVLALTPRSDWQSFSSSGNVSAYQHYVVNTQLLADAVVGSLLTPQTAGVDFTPEHRNQMVSAGVIFSPWASADYKAHDAHIDLFQDTLNQTQSPAMALQALLTRICQMAYYDMLQRIDESKVAEATFSDAAVFPTQWTGFGVGMGLLLVHWVVVAIVVGLFARYTRHSLLGNHWQAVSQVYSEDTAAILEKADRMNDRDVKRWVKSKGHRGKLYSFARDEGEGRVALRVNRPDLPFK</sequence>
<proteinExistence type="predicted"/>
<dbReference type="OrthoDB" id="5428040at2759"/>
<evidence type="ECO:0000313" key="3">
    <source>
        <dbReference type="EMBL" id="CAG8910024.1"/>
    </source>
</evidence>
<evidence type="ECO:0000313" key="4">
    <source>
        <dbReference type="Proteomes" id="UP001154252"/>
    </source>
</evidence>
<reference evidence="3" key="1">
    <citation type="submission" date="2021-07" db="EMBL/GenBank/DDBJ databases">
        <authorList>
            <person name="Branca A.L. A."/>
        </authorList>
    </citation>
    <scope>NUCLEOTIDE SEQUENCE</scope>
</reference>
<dbReference type="EMBL" id="CAJVRC010000905">
    <property type="protein sequence ID" value="CAG8910024.1"/>
    <property type="molecule type" value="Genomic_DNA"/>
</dbReference>
<keyword evidence="2" id="KW-0812">Transmembrane</keyword>
<accession>A0A9W4PBP4</accession>
<organism evidence="3 4">
    <name type="scientific">Penicillium egyptiacum</name>
    <dbReference type="NCBI Taxonomy" id="1303716"/>
    <lineage>
        <taxon>Eukaryota</taxon>
        <taxon>Fungi</taxon>
        <taxon>Dikarya</taxon>
        <taxon>Ascomycota</taxon>
        <taxon>Pezizomycotina</taxon>
        <taxon>Eurotiomycetes</taxon>
        <taxon>Eurotiomycetidae</taxon>
        <taxon>Eurotiales</taxon>
        <taxon>Aspergillaceae</taxon>
        <taxon>Penicillium</taxon>
    </lineage>
</organism>
<keyword evidence="4" id="KW-1185">Reference proteome</keyword>
<feature type="region of interest" description="Disordered" evidence="1">
    <location>
        <begin position="1"/>
        <end position="28"/>
    </location>
</feature>
<feature type="transmembrane region" description="Helical" evidence="2">
    <location>
        <begin position="627"/>
        <end position="652"/>
    </location>
</feature>